<proteinExistence type="predicted"/>
<keyword evidence="1" id="KW-1133">Transmembrane helix</keyword>
<dbReference type="AlphaFoldDB" id="A0A2R6NHG8"/>
<sequence>MSASRTAGSSITQENTRSQRLLSILINFPFFGIPKTYLAHTTKAGEFTGRLAGLQDAWQTYTRQLTREYSDFVLAYELRPYSATISFLAVPDIAESTKALGIMSVFASLGSIITGIFFAWRHHRQLPSSHALAYIHNARTSILGLPGHALLLSLPPVFLVWSVLTFAAAVIVYTLQTPVNGAGTTVIIAFFAVMLFLLVIGLYTFSHIWTWKGKRASNIE</sequence>
<feature type="transmembrane region" description="Helical" evidence="1">
    <location>
        <begin position="21"/>
        <end position="40"/>
    </location>
</feature>
<dbReference type="OrthoDB" id="3208379at2759"/>
<keyword evidence="1" id="KW-0812">Transmembrane</keyword>
<evidence type="ECO:0000313" key="2">
    <source>
        <dbReference type="EMBL" id="PSR71799.1"/>
    </source>
</evidence>
<feature type="transmembrane region" description="Helical" evidence="1">
    <location>
        <begin position="149"/>
        <end position="175"/>
    </location>
</feature>
<dbReference type="EMBL" id="MLYV02001242">
    <property type="protein sequence ID" value="PSR71799.1"/>
    <property type="molecule type" value="Genomic_DNA"/>
</dbReference>
<feature type="transmembrane region" description="Helical" evidence="1">
    <location>
        <begin position="181"/>
        <end position="205"/>
    </location>
</feature>
<dbReference type="Proteomes" id="UP000186601">
    <property type="component" value="Unassembled WGS sequence"/>
</dbReference>
<name>A0A2R6NHG8_9APHY</name>
<keyword evidence="3" id="KW-1185">Reference proteome</keyword>
<protein>
    <submittedName>
        <fullName evidence="2">Uncharacterized protein</fullName>
    </submittedName>
</protein>
<organism evidence="2 3">
    <name type="scientific">Hermanssonia centrifuga</name>
    <dbReference type="NCBI Taxonomy" id="98765"/>
    <lineage>
        <taxon>Eukaryota</taxon>
        <taxon>Fungi</taxon>
        <taxon>Dikarya</taxon>
        <taxon>Basidiomycota</taxon>
        <taxon>Agaricomycotina</taxon>
        <taxon>Agaricomycetes</taxon>
        <taxon>Polyporales</taxon>
        <taxon>Meruliaceae</taxon>
        <taxon>Hermanssonia</taxon>
    </lineage>
</organism>
<gene>
    <name evidence="2" type="ORF">PHLCEN_2v12300</name>
</gene>
<accession>A0A2R6NHG8</accession>
<feature type="transmembrane region" description="Helical" evidence="1">
    <location>
        <begin position="99"/>
        <end position="120"/>
    </location>
</feature>
<evidence type="ECO:0000313" key="3">
    <source>
        <dbReference type="Proteomes" id="UP000186601"/>
    </source>
</evidence>
<reference evidence="2 3" key="1">
    <citation type="submission" date="2018-02" db="EMBL/GenBank/DDBJ databases">
        <title>Genome sequence of the basidiomycete white-rot fungus Phlebia centrifuga.</title>
        <authorList>
            <person name="Granchi Z."/>
            <person name="Peng M."/>
            <person name="de Vries R.P."/>
            <person name="Hilden K."/>
            <person name="Makela M.R."/>
            <person name="Grigoriev I."/>
            <person name="Riley R."/>
        </authorList>
    </citation>
    <scope>NUCLEOTIDE SEQUENCE [LARGE SCALE GENOMIC DNA]</scope>
    <source>
        <strain evidence="2 3">FBCC195</strain>
    </source>
</reference>
<keyword evidence="1" id="KW-0472">Membrane</keyword>
<evidence type="ECO:0000256" key="1">
    <source>
        <dbReference type="SAM" id="Phobius"/>
    </source>
</evidence>
<comment type="caution">
    <text evidence="2">The sequence shown here is derived from an EMBL/GenBank/DDBJ whole genome shotgun (WGS) entry which is preliminary data.</text>
</comment>